<dbReference type="SUPFAM" id="SSF51735">
    <property type="entry name" value="NAD(P)-binding Rossmann-fold domains"/>
    <property type="match status" value="1"/>
</dbReference>
<dbReference type="Gene3D" id="3.40.50.720">
    <property type="entry name" value="NAD(P)-binding Rossmann-like Domain"/>
    <property type="match status" value="1"/>
</dbReference>
<sequence>MNVFVTGGSRGIGRGIVLKMIKEGYGCAFTYAGNVEAAEETIRQAKEIRKDCSIISYKMDQSKVSEVESVLENAIKDFGDFGALVNNAAILKDNVLAFMSDEEWDDVIKTNLYGPFYVTRGLLMHFLSNKFGRIISISSLSQGGSSGQANYAASKAGLVALSQTIAREYGPKKITSNVVVVGYVPTDMTKENMNNELSKIWMDYCPTRRVGKPEEIADAVYYLTTENAGFINGEVLHVTGGLTYAP</sequence>
<reference evidence="4 5" key="1">
    <citation type="submission" date="2020-08" db="EMBL/GenBank/DDBJ databases">
        <title>Genomic Encyclopedia of Type Strains, Phase IV (KMG-IV): sequencing the most valuable type-strain genomes for metagenomic binning, comparative biology and taxonomic classification.</title>
        <authorList>
            <person name="Goeker M."/>
        </authorList>
    </citation>
    <scope>NUCLEOTIDE SEQUENCE [LARGE SCALE GENOMIC DNA]</scope>
    <source>
        <strain evidence="4 5">DSM 2461</strain>
    </source>
</reference>
<dbReference type="InterPro" id="IPR002347">
    <property type="entry name" value="SDR_fam"/>
</dbReference>
<dbReference type="EC" id="1.1.1.100" evidence="4"/>
<dbReference type="PRINTS" id="PR00081">
    <property type="entry name" value="GDHRDH"/>
</dbReference>
<dbReference type="InterPro" id="IPR020904">
    <property type="entry name" value="Sc_DH/Rdtase_CS"/>
</dbReference>
<dbReference type="FunFam" id="3.40.50.720:FF:000173">
    <property type="entry name" value="3-oxoacyl-[acyl-carrier protein] reductase"/>
    <property type="match status" value="1"/>
</dbReference>
<comment type="caution">
    <text evidence="4">The sequence shown here is derived from an EMBL/GenBank/DDBJ whole genome shotgun (WGS) entry which is preliminary data.</text>
</comment>
<dbReference type="PRINTS" id="PR00080">
    <property type="entry name" value="SDRFAMILY"/>
</dbReference>
<dbReference type="InterPro" id="IPR057326">
    <property type="entry name" value="KR_dom"/>
</dbReference>
<evidence type="ECO:0000313" key="5">
    <source>
        <dbReference type="Proteomes" id="UP000587760"/>
    </source>
</evidence>
<evidence type="ECO:0000313" key="4">
    <source>
        <dbReference type="EMBL" id="MBB6479706.1"/>
    </source>
</evidence>
<dbReference type="Proteomes" id="UP000587760">
    <property type="component" value="Unassembled WGS sequence"/>
</dbReference>
<comment type="similarity">
    <text evidence="1">Belongs to the short-chain dehydrogenases/reductases (SDR) family.</text>
</comment>
<dbReference type="PANTHER" id="PTHR42879">
    <property type="entry name" value="3-OXOACYL-(ACYL-CARRIER-PROTEIN) REDUCTASE"/>
    <property type="match status" value="1"/>
</dbReference>
<dbReference type="EMBL" id="JACHGJ010000002">
    <property type="protein sequence ID" value="MBB6479706.1"/>
    <property type="molecule type" value="Genomic_DNA"/>
</dbReference>
<protein>
    <submittedName>
        <fullName evidence="4">3-oxoacyl-[acyl-carrier protein] reductase</fullName>
        <ecNumber evidence="4">1.1.1.100</ecNumber>
    </submittedName>
</protein>
<dbReference type="PANTHER" id="PTHR42879:SF2">
    <property type="entry name" value="3-OXOACYL-[ACYL-CARRIER-PROTEIN] REDUCTASE FABG"/>
    <property type="match status" value="1"/>
</dbReference>
<evidence type="ECO:0000256" key="2">
    <source>
        <dbReference type="ARBA" id="ARBA00023002"/>
    </source>
</evidence>
<dbReference type="RefSeq" id="WP_184745169.1">
    <property type="nucleotide sequence ID" value="NZ_JACHGJ010000002.1"/>
</dbReference>
<feature type="domain" description="Ketoreductase" evidence="3">
    <location>
        <begin position="1"/>
        <end position="186"/>
    </location>
</feature>
<dbReference type="GO" id="GO:0032787">
    <property type="term" value="P:monocarboxylic acid metabolic process"/>
    <property type="evidence" value="ECO:0007669"/>
    <property type="project" value="UniProtKB-ARBA"/>
</dbReference>
<accession>A0A841R796</accession>
<gene>
    <name evidence="4" type="ORF">HNR50_001364</name>
</gene>
<evidence type="ECO:0000259" key="3">
    <source>
        <dbReference type="SMART" id="SM00822"/>
    </source>
</evidence>
<proteinExistence type="inferred from homology"/>
<keyword evidence="2 4" id="KW-0560">Oxidoreductase</keyword>
<dbReference type="GO" id="GO:0004316">
    <property type="term" value="F:3-oxoacyl-[acyl-carrier-protein] reductase (NADPH) activity"/>
    <property type="evidence" value="ECO:0007669"/>
    <property type="project" value="UniProtKB-EC"/>
</dbReference>
<dbReference type="InterPro" id="IPR050259">
    <property type="entry name" value="SDR"/>
</dbReference>
<name>A0A841R796_9SPIO</name>
<organism evidence="4 5">
    <name type="scientific">Spirochaeta isovalerica</name>
    <dbReference type="NCBI Taxonomy" id="150"/>
    <lineage>
        <taxon>Bacteria</taxon>
        <taxon>Pseudomonadati</taxon>
        <taxon>Spirochaetota</taxon>
        <taxon>Spirochaetia</taxon>
        <taxon>Spirochaetales</taxon>
        <taxon>Spirochaetaceae</taxon>
        <taxon>Spirochaeta</taxon>
    </lineage>
</organism>
<evidence type="ECO:0000256" key="1">
    <source>
        <dbReference type="ARBA" id="ARBA00006484"/>
    </source>
</evidence>
<keyword evidence="5" id="KW-1185">Reference proteome</keyword>
<dbReference type="PROSITE" id="PS00061">
    <property type="entry name" value="ADH_SHORT"/>
    <property type="match status" value="1"/>
</dbReference>
<dbReference type="InterPro" id="IPR036291">
    <property type="entry name" value="NAD(P)-bd_dom_sf"/>
</dbReference>
<dbReference type="AlphaFoldDB" id="A0A841R796"/>
<dbReference type="Pfam" id="PF13561">
    <property type="entry name" value="adh_short_C2"/>
    <property type="match status" value="1"/>
</dbReference>
<dbReference type="SMART" id="SM00822">
    <property type="entry name" value="PKS_KR"/>
    <property type="match status" value="1"/>
</dbReference>